<dbReference type="PANTHER" id="PTHR43884:SF40">
    <property type="entry name" value="ACYL-COA DEHYDROGENASE"/>
    <property type="match status" value="1"/>
</dbReference>
<proteinExistence type="inferred from homology"/>
<dbReference type="SUPFAM" id="SSF47203">
    <property type="entry name" value="Acyl-CoA dehydrogenase C-terminal domain-like"/>
    <property type="match status" value="1"/>
</dbReference>
<evidence type="ECO:0000256" key="5">
    <source>
        <dbReference type="ARBA" id="ARBA00023002"/>
    </source>
</evidence>
<dbReference type="GO" id="GO:0003995">
    <property type="term" value="F:acyl-CoA dehydrogenase activity"/>
    <property type="evidence" value="ECO:0007669"/>
    <property type="project" value="TreeGrafter"/>
</dbReference>
<keyword evidence="4 6" id="KW-0274">FAD</keyword>
<evidence type="ECO:0000259" key="9">
    <source>
        <dbReference type="Pfam" id="PF02771"/>
    </source>
</evidence>
<dbReference type="InterPro" id="IPR046373">
    <property type="entry name" value="Acyl-CoA_Oxase/DH_mid-dom_sf"/>
</dbReference>
<evidence type="ECO:0000256" key="1">
    <source>
        <dbReference type="ARBA" id="ARBA00001974"/>
    </source>
</evidence>
<comment type="similarity">
    <text evidence="2 6">Belongs to the acyl-CoA dehydrogenase family.</text>
</comment>
<protein>
    <submittedName>
        <fullName evidence="10">Acyl-CoA dehydrogenase</fullName>
    </submittedName>
</protein>
<evidence type="ECO:0000256" key="2">
    <source>
        <dbReference type="ARBA" id="ARBA00009347"/>
    </source>
</evidence>
<dbReference type="AlphaFoldDB" id="A0A6P0HM34"/>
<dbReference type="Gene3D" id="1.20.140.10">
    <property type="entry name" value="Butyryl-CoA Dehydrogenase, subunit A, domain 3"/>
    <property type="match status" value="1"/>
</dbReference>
<evidence type="ECO:0000259" key="7">
    <source>
        <dbReference type="Pfam" id="PF00441"/>
    </source>
</evidence>
<dbReference type="GO" id="GO:0050660">
    <property type="term" value="F:flavin adenine dinucleotide binding"/>
    <property type="evidence" value="ECO:0007669"/>
    <property type="project" value="InterPro"/>
</dbReference>
<dbReference type="InterPro" id="IPR009100">
    <property type="entry name" value="AcylCoA_DH/oxidase_NM_dom_sf"/>
</dbReference>
<sequence>METLQKPSVEEFTRFFLEDYEPASGPIEETDVIPPDLLKRAADAGAYRLTTPTEFGGWNLTIGDYLPYLEGAARGHGSGRMLVHLTNGVWRPLARFGNESQRALVAGMASGDVVVAFCLTEQSGGTGRDLKSVARRDGDGWRLTGEKHLITFADRADHFIIVVATDDERGKDSLTAFLVPRHTDGFEIDATQRTMGLHGTGHAWLRYNDIYVADADRLGEVGQGLEVALSFLDYSRVSLSNCMVGLAQRALDEAAAFAKERTTFGQPIATRQAIQTHLADMYADVSAGRGLVRHAAALADAGENYTAAASTAKLFCLNMVGRVTDLSLRVHGGYGYTTDAAIERIYRDARGFWFEEGTAEIQQLVVARHVLDS</sequence>
<evidence type="ECO:0000313" key="11">
    <source>
        <dbReference type="Proteomes" id="UP000468687"/>
    </source>
</evidence>
<organism evidence="10 11">
    <name type="scientific">Nocardioides zeae</name>
    <dbReference type="NCBI Taxonomy" id="1457234"/>
    <lineage>
        <taxon>Bacteria</taxon>
        <taxon>Bacillati</taxon>
        <taxon>Actinomycetota</taxon>
        <taxon>Actinomycetes</taxon>
        <taxon>Propionibacteriales</taxon>
        <taxon>Nocardioidaceae</taxon>
        <taxon>Nocardioides</taxon>
    </lineage>
</organism>
<dbReference type="FunFam" id="1.20.140.10:FF:000001">
    <property type="entry name" value="Acyl-CoA dehydrogenase"/>
    <property type="match status" value="1"/>
</dbReference>
<dbReference type="InterPro" id="IPR009075">
    <property type="entry name" value="AcylCo_DH/oxidase_C"/>
</dbReference>
<comment type="caution">
    <text evidence="10">The sequence shown here is derived from an EMBL/GenBank/DDBJ whole genome shotgun (WGS) entry which is preliminary data.</text>
</comment>
<name>A0A6P0HM34_9ACTN</name>
<evidence type="ECO:0000256" key="3">
    <source>
        <dbReference type="ARBA" id="ARBA00022630"/>
    </source>
</evidence>
<dbReference type="Pfam" id="PF02771">
    <property type="entry name" value="Acyl-CoA_dh_N"/>
    <property type="match status" value="1"/>
</dbReference>
<dbReference type="Proteomes" id="UP000468687">
    <property type="component" value="Unassembled WGS sequence"/>
</dbReference>
<evidence type="ECO:0000256" key="4">
    <source>
        <dbReference type="ARBA" id="ARBA00022827"/>
    </source>
</evidence>
<evidence type="ECO:0000256" key="6">
    <source>
        <dbReference type="RuleBase" id="RU362125"/>
    </source>
</evidence>
<feature type="domain" description="Acyl-CoA dehydrogenase/oxidase C-terminal" evidence="7">
    <location>
        <begin position="222"/>
        <end position="371"/>
    </location>
</feature>
<evidence type="ECO:0000313" key="10">
    <source>
        <dbReference type="EMBL" id="NEN79742.1"/>
    </source>
</evidence>
<gene>
    <name evidence="10" type="ORF">G3T38_15825</name>
</gene>
<keyword evidence="11" id="KW-1185">Reference proteome</keyword>
<keyword evidence="3 6" id="KW-0285">Flavoprotein</keyword>
<feature type="domain" description="Acyl-CoA dehydrogenase/oxidase N-terminal" evidence="9">
    <location>
        <begin position="10"/>
        <end position="111"/>
    </location>
</feature>
<dbReference type="Gene3D" id="2.40.110.10">
    <property type="entry name" value="Butyryl-CoA Dehydrogenase, subunit A, domain 2"/>
    <property type="match status" value="1"/>
</dbReference>
<dbReference type="InterPro" id="IPR006091">
    <property type="entry name" value="Acyl-CoA_Oxase/DH_mid-dom"/>
</dbReference>
<dbReference type="Pfam" id="PF02770">
    <property type="entry name" value="Acyl-CoA_dh_M"/>
    <property type="match status" value="1"/>
</dbReference>
<dbReference type="PANTHER" id="PTHR43884">
    <property type="entry name" value="ACYL-COA DEHYDROGENASE"/>
    <property type="match status" value="1"/>
</dbReference>
<dbReference type="EMBL" id="JAAGXA010000011">
    <property type="protein sequence ID" value="NEN79742.1"/>
    <property type="molecule type" value="Genomic_DNA"/>
</dbReference>
<dbReference type="Pfam" id="PF00441">
    <property type="entry name" value="Acyl-CoA_dh_1"/>
    <property type="match status" value="1"/>
</dbReference>
<dbReference type="Gene3D" id="1.10.540.10">
    <property type="entry name" value="Acyl-CoA dehydrogenase/oxidase, N-terminal domain"/>
    <property type="match status" value="1"/>
</dbReference>
<dbReference type="InterPro" id="IPR013786">
    <property type="entry name" value="AcylCoA_DH/ox_N"/>
</dbReference>
<dbReference type="SUPFAM" id="SSF56645">
    <property type="entry name" value="Acyl-CoA dehydrogenase NM domain-like"/>
    <property type="match status" value="1"/>
</dbReference>
<feature type="domain" description="Acyl-CoA oxidase/dehydrogenase middle" evidence="8">
    <location>
        <begin position="116"/>
        <end position="209"/>
    </location>
</feature>
<dbReference type="InterPro" id="IPR037069">
    <property type="entry name" value="AcylCoA_DH/ox_N_sf"/>
</dbReference>
<keyword evidence="5 6" id="KW-0560">Oxidoreductase</keyword>
<reference evidence="10 11" key="1">
    <citation type="journal article" date="2014" name="Int. J. Syst. Evol. Microbiol.">
        <title>Nocardioides zeae sp. nov., isolated from the stem of Zea mays.</title>
        <authorList>
            <person name="Glaeser S.P."/>
            <person name="McInroy J.A."/>
            <person name="Busse H.J."/>
            <person name="Kampfer P."/>
        </authorList>
    </citation>
    <scope>NUCLEOTIDE SEQUENCE [LARGE SCALE GENOMIC DNA]</scope>
    <source>
        <strain evidence="10 11">JCM 30728</strain>
    </source>
</reference>
<comment type="cofactor">
    <cofactor evidence="1 6">
        <name>FAD</name>
        <dbReference type="ChEBI" id="CHEBI:57692"/>
    </cofactor>
</comment>
<dbReference type="InterPro" id="IPR036250">
    <property type="entry name" value="AcylCo_DH-like_C"/>
</dbReference>
<evidence type="ECO:0000259" key="8">
    <source>
        <dbReference type="Pfam" id="PF02770"/>
    </source>
</evidence>
<dbReference type="RefSeq" id="WP_163773282.1">
    <property type="nucleotide sequence ID" value="NZ_JAAGXA010000011.1"/>
</dbReference>
<accession>A0A6P0HM34</accession>
<dbReference type="PIRSF" id="PIRSF016578">
    <property type="entry name" value="HsaA"/>
    <property type="match status" value="1"/>
</dbReference>